<reference evidence="6 7" key="1">
    <citation type="submission" date="2022-06" db="EMBL/GenBank/DDBJ databases">
        <title>Mesorhizobium sp. strain RP14 Genome sequencing and assembly.</title>
        <authorList>
            <person name="Kim I."/>
        </authorList>
    </citation>
    <scope>NUCLEOTIDE SEQUENCE [LARGE SCALE GENOMIC DNA]</scope>
    <source>
        <strain evidence="7">RP14(2022)</strain>
    </source>
</reference>
<protein>
    <submittedName>
        <fullName evidence="6">Winged helix-turn-helix transcriptional regulator</fullName>
    </submittedName>
</protein>
<gene>
    <name evidence="6" type="ORF">NGM99_05275</name>
</gene>
<evidence type="ECO:0000256" key="1">
    <source>
        <dbReference type="ARBA" id="ARBA00010466"/>
    </source>
</evidence>
<evidence type="ECO:0000259" key="5">
    <source>
        <dbReference type="PROSITE" id="PS51063"/>
    </source>
</evidence>
<proteinExistence type="inferred from homology"/>
<name>A0ABT1C2Z0_9HYPH</name>
<dbReference type="PANTHER" id="PTHR34294">
    <property type="entry name" value="TRANSCRIPTIONAL REGULATOR-RELATED"/>
    <property type="match status" value="1"/>
</dbReference>
<evidence type="ECO:0000313" key="7">
    <source>
        <dbReference type="Proteomes" id="UP001205906"/>
    </source>
</evidence>
<accession>A0ABT1C2Z0</accession>
<keyword evidence="7" id="KW-1185">Reference proteome</keyword>
<dbReference type="Gene3D" id="1.10.10.60">
    <property type="entry name" value="Homeodomain-like"/>
    <property type="match status" value="1"/>
</dbReference>
<dbReference type="EMBL" id="JAMXQS010000002">
    <property type="protein sequence ID" value="MCO6049200.1"/>
    <property type="molecule type" value="Genomic_DNA"/>
</dbReference>
<evidence type="ECO:0000256" key="2">
    <source>
        <dbReference type="ARBA" id="ARBA00023015"/>
    </source>
</evidence>
<feature type="domain" description="HTH crp-type" evidence="5">
    <location>
        <begin position="1"/>
        <end position="38"/>
    </location>
</feature>
<dbReference type="Pfam" id="PF13412">
    <property type="entry name" value="HTH_24"/>
    <property type="match status" value="1"/>
</dbReference>
<keyword evidence="2" id="KW-0805">Transcription regulation</keyword>
<sequence length="286" mass="30077">MTQADVAKRLGLSAATVSRLLQRARAEGIVRIEVRDLASPQMLVEGLVEKLGLKKAAVVETPGTVGALASLAKPVGDMLREQNIQSGSVLAIGWGRAVRAVIEAGLPPLGSVTTVSANGGMQQHALHFQVNEFVRQAAEQTGGMPRFIHAPYLPSRESRAAFLADPEIARNVALWNKVDAAIVGIGVSPSITAPEARVATPDEQAITEAAGDVIRHYFRSDGSLIDWEGESRMIAMRPEQLRQTPLVIGVAVGPSKSAGICGAARAGLISALVTDTQTAEAILEEA</sequence>
<dbReference type="InterPro" id="IPR012318">
    <property type="entry name" value="HTH_CRP"/>
</dbReference>
<comment type="similarity">
    <text evidence="1">Belongs to the SorC transcriptional regulatory family.</text>
</comment>
<evidence type="ECO:0000256" key="4">
    <source>
        <dbReference type="ARBA" id="ARBA00023163"/>
    </source>
</evidence>
<dbReference type="PROSITE" id="PS51063">
    <property type="entry name" value="HTH_CRP_2"/>
    <property type="match status" value="1"/>
</dbReference>
<dbReference type="SUPFAM" id="SSF100950">
    <property type="entry name" value="NagB/RpiA/CoA transferase-like"/>
    <property type="match status" value="1"/>
</dbReference>
<evidence type="ECO:0000256" key="3">
    <source>
        <dbReference type="ARBA" id="ARBA00023125"/>
    </source>
</evidence>
<organism evidence="6 7">
    <name type="scientific">Mesorhizobium liriopis</name>
    <dbReference type="NCBI Taxonomy" id="2953882"/>
    <lineage>
        <taxon>Bacteria</taxon>
        <taxon>Pseudomonadati</taxon>
        <taxon>Pseudomonadota</taxon>
        <taxon>Alphaproteobacteria</taxon>
        <taxon>Hyphomicrobiales</taxon>
        <taxon>Phyllobacteriaceae</taxon>
        <taxon>Mesorhizobium</taxon>
    </lineage>
</organism>
<dbReference type="Gene3D" id="3.40.50.1360">
    <property type="match status" value="1"/>
</dbReference>
<keyword evidence="4" id="KW-0804">Transcription</keyword>
<dbReference type="InterPro" id="IPR037171">
    <property type="entry name" value="NagB/RpiA_transferase-like"/>
</dbReference>
<comment type="caution">
    <text evidence="6">The sequence shown here is derived from an EMBL/GenBank/DDBJ whole genome shotgun (WGS) entry which is preliminary data.</text>
</comment>
<dbReference type="InterPro" id="IPR007324">
    <property type="entry name" value="Sugar-bd_dom_put"/>
</dbReference>
<dbReference type="InterPro" id="IPR051054">
    <property type="entry name" value="SorC_transcr_regulators"/>
</dbReference>
<dbReference type="Pfam" id="PF04198">
    <property type="entry name" value="Sugar-bind"/>
    <property type="match status" value="1"/>
</dbReference>
<keyword evidence="3" id="KW-0238">DNA-binding</keyword>
<dbReference type="PANTHER" id="PTHR34294:SF1">
    <property type="entry name" value="TRANSCRIPTIONAL REGULATOR LSRR"/>
    <property type="match status" value="1"/>
</dbReference>
<evidence type="ECO:0000313" key="6">
    <source>
        <dbReference type="EMBL" id="MCO6049200.1"/>
    </source>
</evidence>
<dbReference type="Proteomes" id="UP001205906">
    <property type="component" value="Unassembled WGS sequence"/>
</dbReference>